<proteinExistence type="predicted"/>
<evidence type="ECO:0000313" key="3">
    <source>
        <dbReference type="Proteomes" id="UP000826234"/>
    </source>
</evidence>
<feature type="compositionally biased region" description="Basic and acidic residues" evidence="1">
    <location>
        <begin position="207"/>
        <end position="219"/>
    </location>
</feature>
<name>A0ABQ7T8K7_PHRPL</name>
<feature type="region of interest" description="Disordered" evidence="1">
    <location>
        <begin position="1"/>
        <end position="35"/>
    </location>
</feature>
<reference evidence="2 3" key="1">
    <citation type="journal article" date="2022" name="Gigascience">
        <title>A chromosome-level genome assembly and annotation of the desert horned lizard, Phrynosoma platyrhinos, provides insight into chromosomal rearrangements among reptiles.</title>
        <authorList>
            <person name="Koochekian N."/>
            <person name="Ascanio A."/>
            <person name="Farleigh K."/>
            <person name="Card D.C."/>
            <person name="Schield D.R."/>
            <person name="Castoe T.A."/>
            <person name="Jezkova T."/>
        </authorList>
    </citation>
    <scope>NUCLEOTIDE SEQUENCE [LARGE SCALE GENOMIC DNA]</scope>
    <source>
        <strain evidence="2">NK-2021</strain>
    </source>
</reference>
<dbReference type="Proteomes" id="UP000826234">
    <property type="component" value="Unassembled WGS sequence"/>
</dbReference>
<organism evidence="2 3">
    <name type="scientific">Phrynosoma platyrhinos</name>
    <name type="common">Desert horned lizard</name>
    <dbReference type="NCBI Taxonomy" id="52577"/>
    <lineage>
        <taxon>Eukaryota</taxon>
        <taxon>Metazoa</taxon>
        <taxon>Chordata</taxon>
        <taxon>Craniata</taxon>
        <taxon>Vertebrata</taxon>
        <taxon>Euteleostomi</taxon>
        <taxon>Lepidosauria</taxon>
        <taxon>Squamata</taxon>
        <taxon>Bifurcata</taxon>
        <taxon>Unidentata</taxon>
        <taxon>Episquamata</taxon>
        <taxon>Toxicofera</taxon>
        <taxon>Iguania</taxon>
        <taxon>Phrynosomatidae</taxon>
        <taxon>Phrynosomatinae</taxon>
        <taxon>Phrynosoma</taxon>
    </lineage>
</organism>
<comment type="caution">
    <text evidence="2">The sequence shown here is derived from an EMBL/GenBank/DDBJ whole genome shotgun (WGS) entry which is preliminary data.</text>
</comment>
<sequence length="272" mass="31164">MAGPTTVRKSRSRRPLAQWSEPVVSRRKRWESSPPHPHCVHCTLEPLKLTMNVQNDHLPYKEHQRVGRRPYPDHPTYHSPHCDNCEYETRYRPRTVSAPAAHVIRYRDVACGSSEPMLSSGSNERRNTLGVVNELYPRTQVGETQYHSAGPSPDAEYPGANLTRSRRPTKVYIYPVHPQTPPGSRSPSPERLQRRRGTLGLEEMQEYEPRDRRRSREVEQQGGGMPGLSRFHNMVTGMTTGTAAQTEPPNTKQRHVWPEQPAGPDWVYRPLK</sequence>
<accession>A0ABQ7T8K7</accession>
<evidence type="ECO:0000313" key="2">
    <source>
        <dbReference type="EMBL" id="KAH0626070.1"/>
    </source>
</evidence>
<keyword evidence="3" id="KW-1185">Reference proteome</keyword>
<protein>
    <submittedName>
        <fullName evidence="2">Uncharacterized protein</fullName>
    </submittedName>
</protein>
<gene>
    <name evidence="2" type="ORF">JD844_000789</name>
</gene>
<dbReference type="EMBL" id="JAIPUX010000521">
    <property type="protein sequence ID" value="KAH0626070.1"/>
    <property type="molecule type" value="Genomic_DNA"/>
</dbReference>
<evidence type="ECO:0000256" key="1">
    <source>
        <dbReference type="SAM" id="MobiDB-lite"/>
    </source>
</evidence>
<feature type="compositionally biased region" description="Polar residues" evidence="1">
    <location>
        <begin position="236"/>
        <end position="251"/>
    </location>
</feature>
<feature type="region of interest" description="Disordered" evidence="1">
    <location>
        <begin position="143"/>
        <end position="272"/>
    </location>
</feature>